<evidence type="ECO:0000313" key="2">
    <source>
        <dbReference type="Proteomes" id="UP000290092"/>
    </source>
</evidence>
<accession>A0AAX2ACV7</accession>
<comment type="caution">
    <text evidence="1">The sequence shown here is derived from an EMBL/GenBank/DDBJ whole genome shotgun (WGS) entry which is preliminary data.</text>
</comment>
<sequence length="214" mass="25634">MEKVNNKLFYNTNFENKNYVENNMNMSFKQEVLKTYNKDEEYFEISFKNINNMAFSEISTLFKNNEESQKIYNLKLATMFSNNINLSKALYDTVLEKPFNSGYEYMFRKYEDKSIFLNSNKNSLSKLFEESVLYNSSSLNTAQKIPQQKLDEILSVVNSFNFITALSGSYKDLYNKNKDNKYAIFYKNYNLEYLELMQKFQRYEQETKILLNQF</sequence>
<reference evidence="1 2" key="1">
    <citation type="submission" date="2017-09" db="EMBL/GenBank/DDBJ databases">
        <title>Genomics of the genus Arcobacter.</title>
        <authorList>
            <person name="Perez-Cataluna A."/>
            <person name="Figueras M.J."/>
            <person name="Salas-Masso N."/>
        </authorList>
    </citation>
    <scope>NUCLEOTIDE SEQUENCE [LARGE SCALE GENOMIC DNA]</scope>
    <source>
        <strain evidence="1 2">CECT 7386</strain>
    </source>
</reference>
<dbReference type="EMBL" id="NXID01000049">
    <property type="protein sequence ID" value="RXK14859.1"/>
    <property type="molecule type" value="Genomic_DNA"/>
</dbReference>
<proteinExistence type="predicted"/>
<evidence type="ECO:0000313" key="1">
    <source>
        <dbReference type="EMBL" id="RXK14859.1"/>
    </source>
</evidence>
<gene>
    <name evidence="1" type="ORF">CP985_11485</name>
</gene>
<dbReference type="KEGG" id="amyt:AMYT_1346"/>
<dbReference type="RefSeq" id="WP_114841784.1">
    <property type="nucleotide sequence ID" value="NZ_CP031219.1"/>
</dbReference>
<dbReference type="AlphaFoldDB" id="A0AAX2ACV7"/>
<name>A0AAX2ACV7_9BACT</name>
<keyword evidence="2" id="KW-1185">Reference proteome</keyword>
<dbReference type="Proteomes" id="UP000290092">
    <property type="component" value="Unassembled WGS sequence"/>
</dbReference>
<organism evidence="1 2">
    <name type="scientific">Malaciobacter mytili LMG 24559</name>
    <dbReference type="NCBI Taxonomy" id="1032238"/>
    <lineage>
        <taxon>Bacteria</taxon>
        <taxon>Pseudomonadati</taxon>
        <taxon>Campylobacterota</taxon>
        <taxon>Epsilonproteobacteria</taxon>
        <taxon>Campylobacterales</taxon>
        <taxon>Arcobacteraceae</taxon>
        <taxon>Malaciobacter</taxon>
    </lineage>
</organism>
<protein>
    <submittedName>
        <fullName evidence="1">Uncharacterized protein</fullName>
    </submittedName>
</protein>